<proteinExistence type="predicted"/>
<accession>A0A1D7YB57</accession>
<protein>
    <recommendedName>
        <fullName evidence="1">Peptidase C1A papain C-terminal domain-containing protein</fullName>
    </recommendedName>
</protein>
<dbReference type="AlphaFoldDB" id="A0A1D7YB57"/>
<dbReference type="CDD" id="cd02619">
    <property type="entry name" value="Peptidase_C1"/>
    <property type="match status" value="1"/>
</dbReference>
<dbReference type="InterPro" id="IPR038765">
    <property type="entry name" value="Papain-like_cys_pep_sf"/>
</dbReference>
<name>A0A1D7YB57_9ACTN</name>
<keyword evidence="3" id="KW-1185">Reference proteome</keyword>
<dbReference type="Gene3D" id="3.90.70.10">
    <property type="entry name" value="Cysteine proteinases"/>
    <property type="match status" value="1"/>
</dbReference>
<dbReference type="KEGG" id="spun:BFF78_18500"/>
<dbReference type="InterPro" id="IPR000668">
    <property type="entry name" value="Peptidase_C1A_C"/>
</dbReference>
<reference evidence="3" key="1">
    <citation type="submission" date="2016-09" db="EMBL/GenBank/DDBJ databases">
        <title>Streptomyces puniciscabiei strain:TW1S1 Genome sequencing and assembly.</title>
        <authorList>
            <person name="Kim M.-K."/>
            <person name="Kim S.B."/>
        </authorList>
    </citation>
    <scope>NUCLEOTIDE SEQUENCE [LARGE SCALE GENOMIC DNA]</scope>
    <source>
        <strain evidence="3">TW1S1</strain>
    </source>
</reference>
<sequence length="277" mass="30321">MTTARPTGKDADSAVSEAADADWLSGIVPPWWTAGSVPHRMDLSGWMPPVIDQGQVPLCTAAVTTAIAGYYARRAKQLEFTPSVLFNYRLSRRLAGSADRKGSRLEHSFRAWAESGLCEEAAWPYDELGPTRVDRDPPEHCHVTARHSRPIARPLRAPDGAGLLDLARRYIALGIPVSVEIRLCPSISMSLLNGGVIPVQLPTEQSVGPHVVLLTGYDDEADTAPYDRGTGSGAFRVRNSWGTGWGVQGYGLLPYAFLEQKLTGENWIVVEEDWQKQ</sequence>
<feature type="domain" description="Peptidase C1A papain C-terminal" evidence="1">
    <location>
        <begin position="48"/>
        <end position="251"/>
    </location>
</feature>
<dbReference type="Proteomes" id="UP000094960">
    <property type="component" value="Chromosome"/>
</dbReference>
<organism evidence="2 3">
    <name type="scientific">Streptomyces fodineus</name>
    <dbReference type="NCBI Taxonomy" id="1904616"/>
    <lineage>
        <taxon>Bacteria</taxon>
        <taxon>Bacillati</taxon>
        <taxon>Actinomycetota</taxon>
        <taxon>Actinomycetes</taxon>
        <taxon>Kitasatosporales</taxon>
        <taxon>Streptomycetaceae</taxon>
        <taxon>Streptomyces</taxon>
    </lineage>
</organism>
<evidence type="ECO:0000313" key="3">
    <source>
        <dbReference type="Proteomes" id="UP000094960"/>
    </source>
</evidence>
<dbReference type="EMBL" id="CP017248">
    <property type="protein sequence ID" value="AOR32792.1"/>
    <property type="molecule type" value="Genomic_DNA"/>
</dbReference>
<dbReference type="SUPFAM" id="SSF54001">
    <property type="entry name" value="Cysteine proteinases"/>
    <property type="match status" value="1"/>
</dbReference>
<gene>
    <name evidence="2" type="ORF">BFF78_18500</name>
</gene>
<dbReference type="RefSeq" id="WP_069779379.1">
    <property type="nucleotide sequence ID" value="NZ_CP017248.1"/>
</dbReference>
<evidence type="ECO:0000313" key="2">
    <source>
        <dbReference type="EMBL" id="AOR32792.1"/>
    </source>
</evidence>
<dbReference type="GO" id="GO:0006508">
    <property type="term" value="P:proteolysis"/>
    <property type="evidence" value="ECO:0007669"/>
    <property type="project" value="InterPro"/>
</dbReference>
<dbReference type="Pfam" id="PF00112">
    <property type="entry name" value="Peptidase_C1"/>
    <property type="match status" value="1"/>
</dbReference>
<evidence type="ECO:0000259" key="1">
    <source>
        <dbReference type="Pfam" id="PF00112"/>
    </source>
</evidence>
<dbReference type="GO" id="GO:0008234">
    <property type="term" value="F:cysteine-type peptidase activity"/>
    <property type="evidence" value="ECO:0007669"/>
    <property type="project" value="InterPro"/>
</dbReference>